<proteinExistence type="inferred from homology"/>
<keyword evidence="6" id="KW-1185">Reference proteome</keyword>
<reference evidence="5 6" key="1">
    <citation type="journal article" date="2017" name="Genome Announc.">
        <title>Complete Genome Sequences of Two Acetylene-Fermenting Pelobacter acetylenicus Strains.</title>
        <authorList>
            <person name="Sutton J.M."/>
            <person name="Baesman S.M."/>
            <person name="Fierst J.L."/>
            <person name="Poret-Peterson A.T."/>
            <person name="Oremland R.S."/>
            <person name="Dunlap D.S."/>
            <person name="Akob D.M."/>
        </authorList>
    </citation>
    <scope>NUCLEOTIDE SEQUENCE [LARGE SCALE GENOMIC DNA]</scope>
    <source>
        <strain evidence="5 6">SFB93</strain>
    </source>
</reference>
<evidence type="ECO:0000313" key="5">
    <source>
        <dbReference type="EMBL" id="APG28450.1"/>
    </source>
</evidence>
<dbReference type="AlphaFoldDB" id="A0A1L3GRH3"/>
<sequence>MAENKMSVYNDEKEKALTREETRAQNNYLSPAVDIYETEDGLVVMADLPGVDKSGLEINVEQGVLTLEAHASADVAADEISREFALRNFYRQFRLPDSIDANASNAVLKNGVLTLSLPRAAAAKPRRIEVTTH</sequence>
<evidence type="ECO:0000256" key="1">
    <source>
        <dbReference type="PROSITE-ProRule" id="PRU00285"/>
    </source>
</evidence>
<dbReference type="InterPro" id="IPR002068">
    <property type="entry name" value="A-crystallin/Hsp20_dom"/>
</dbReference>
<evidence type="ECO:0000313" key="6">
    <source>
        <dbReference type="Proteomes" id="UP000182517"/>
    </source>
</evidence>
<gene>
    <name evidence="5" type="ORF">A7E78_11680</name>
</gene>
<dbReference type="Pfam" id="PF00011">
    <property type="entry name" value="HSP20"/>
    <property type="match status" value="1"/>
</dbReference>
<evidence type="ECO:0000259" key="4">
    <source>
        <dbReference type="PROSITE" id="PS01031"/>
    </source>
</evidence>
<dbReference type="STRING" id="1842532.A7E78_11680"/>
<dbReference type="Proteomes" id="UP000182517">
    <property type="component" value="Chromosome"/>
</dbReference>
<dbReference type="InterPro" id="IPR008978">
    <property type="entry name" value="HSP20-like_chaperone"/>
</dbReference>
<feature type="domain" description="SHSP" evidence="4">
    <location>
        <begin position="24"/>
        <end position="133"/>
    </location>
</feature>
<dbReference type="CDD" id="cd06464">
    <property type="entry name" value="ACD_sHsps-like"/>
    <property type="match status" value="1"/>
</dbReference>
<dbReference type="EMBL" id="CP015519">
    <property type="protein sequence ID" value="APG28450.1"/>
    <property type="molecule type" value="Genomic_DNA"/>
</dbReference>
<name>A0A1L3GRH3_9BACT</name>
<organism evidence="5 6">
    <name type="scientific">Syntrophotalea acetylenivorans</name>
    <dbReference type="NCBI Taxonomy" id="1842532"/>
    <lineage>
        <taxon>Bacteria</taxon>
        <taxon>Pseudomonadati</taxon>
        <taxon>Thermodesulfobacteriota</taxon>
        <taxon>Desulfuromonadia</taxon>
        <taxon>Desulfuromonadales</taxon>
        <taxon>Syntrophotaleaceae</taxon>
        <taxon>Syntrophotalea</taxon>
    </lineage>
</organism>
<dbReference type="KEGG" id="pef:A7E78_11680"/>
<dbReference type="RefSeq" id="WP_072284477.1">
    <property type="nucleotide sequence ID" value="NZ_CP015519.1"/>
</dbReference>
<evidence type="ECO:0000256" key="3">
    <source>
        <dbReference type="SAM" id="MobiDB-lite"/>
    </source>
</evidence>
<accession>A0A1L3GRH3</accession>
<evidence type="ECO:0000256" key="2">
    <source>
        <dbReference type="RuleBase" id="RU003616"/>
    </source>
</evidence>
<dbReference type="PANTHER" id="PTHR11527">
    <property type="entry name" value="HEAT-SHOCK PROTEIN 20 FAMILY MEMBER"/>
    <property type="match status" value="1"/>
</dbReference>
<feature type="region of interest" description="Disordered" evidence="3">
    <location>
        <begin position="1"/>
        <end position="21"/>
    </location>
</feature>
<feature type="compositionally biased region" description="Basic and acidic residues" evidence="3">
    <location>
        <begin position="10"/>
        <end position="21"/>
    </location>
</feature>
<dbReference type="OrthoDB" id="9792695at2"/>
<dbReference type="InterPro" id="IPR031107">
    <property type="entry name" value="Small_HSP"/>
</dbReference>
<dbReference type="PROSITE" id="PS01031">
    <property type="entry name" value="SHSP"/>
    <property type="match status" value="1"/>
</dbReference>
<dbReference type="SUPFAM" id="SSF49764">
    <property type="entry name" value="HSP20-like chaperones"/>
    <property type="match status" value="1"/>
</dbReference>
<dbReference type="Gene3D" id="2.60.40.790">
    <property type="match status" value="1"/>
</dbReference>
<comment type="similarity">
    <text evidence="1 2">Belongs to the small heat shock protein (HSP20) family.</text>
</comment>
<protein>
    <recommendedName>
        <fullName evidence="4">SHSP domain-containing protein</fullName>
    </recommendedName>
</protein>